<evidence type="ECO:0000256" key="1">
    <source>
        <dbReference type="SAM" id="Phobius"/>
    </source>
</evidence>
<feature type="transmembrane region" description="Helical" evidence="1">
    <location>
        <begin position="12"/>
        <end position="36"/>
    </location>
</feature>
<evidence type="ECO:0000313" key="3">
    <source>
        <dbReference type="Proteomes" id="UP000824089"/>
    </source>
</evidence>
<keyword evidence="1" id="KW-0472">Membrane</keyword>
<feature type="transmembrane region" description="Helical" evidence="1">
    <location>
        <begin position="42"/>
        <end position="59"/>
    </location>
</feature>
<comment type="caution">
    <text evidence="2">The sequence shown here is derived from an EMBL/GenBank/DDBJ whole genome shotgun (WGS) entry which is preliminary data.</text>
</comment>
<dbReference type="Proteomes" id="UP000824089">
    <property type="component" value="Unassembled WGS sequence"/>
</dbReference>
<reference evidence="2" key="1">
    <citation type="submission" date="2020-10" db="EMBL/GenBank/DDBJ databases">
        <authorList>
            <person name="Gilroy R."/>
        </authorList>
    </citation>
    <scope>NUCLEOTIDE SEQUENCE</scope>
    <source>
        <strain evidence="2">CHK195-4489</strain>
    </source>
</reference>
<proteinExistence type="predicted"/>
<accession>A0A9D1LAQ6</accession>
<name>A0A9D1LAQ6_9CLOT</name>
<feature type="transmembrane region" description="Helical" evidence="1">
    <location>
        <begin position="188"/>
        <end position="209"/>
    </location>
</feature>
<organism evidence="2 3">
    <name type="scientific">Candidatus Egerieisoma faecipullorum</name>
    <dbReference type="NCBI Taxonomy" id="2840963"/>
    <lineage>
        <taxon>Bacteria</taxon>
        <taxon>Bacillati</taxon>
        <taxon>Bacillota</taxon>
        <taxon>Clostridia</taxon>
        <taxon>Eubacteriales</taxon>
        <taxon>Clostridiaceae</taxon>
        <taxon>Clostridiaceae incertae sedis</taxon>
        <taxon>Candidatus Egerieisoma</taxon>
    </lineage>
</organism>
<keyword evidence="1" id="KW-0812">Transmembrane</keyword>
<gene>
    <name evidence="2" type="ORF">IAD50_07900</name>
</gene>
<dbReference type="EMBL" id="DVMM01000171">
    <property type="protein sequence ID" value="HIU30201.1"/>
    <property type="molecule type" value="Genomic_DNA"/>
</dbReference>
<keyword evidence="1" id="KW-1133">Transmembrane helix</keyword>
<evidence type="ECO:0000313" key="2">
    <source>
        <dbReference type="EMBL" id="HIU30201.1"/>
    </source>
</evidence>
<dbReference type="AlphaFoldDB" id="A0A9D1LAQ6"/>
<reference evidence="2" key="2">
    <citation type="journal article" date="2021" name="PeerJ">
        <title>Extensive microbial diversity within the chicken gut microbiome revealed by metagenomics and culture.</title>
        <authorList>
            <person name="Gilroy R."/>
            <person name="Ravi A."/>
            <person name="Getino M."/>
            <person name="Pursley I."/>
            <person name="Horton D.L."/>
            <person name="Alikhan N.F."/>
            <person name="Baker D."/>
            <person name="Gharbi K."/>
            <person name="Hall N."/>
            <person name="Watson M."/>
            <person name="Adriaenssens E.M."/>
            <person name="Foster-Nyarko E."/>
            <person name="Jarju S."/>
            <person name="Secka A."/>
            <person name="Antonio M."/>
            <person name="Oren A."/>
            <person name="Chaudhuri R.R."/>
            <person name="La Ragione R."/>
            <person name="Hildebrand F."/>
            <person name="Pallen M.J."/>
        </authorList>
    </citation>
    <scope>NUCLEOTIDE SEQUENCE</scope>
    <source>
        <strain evidence="2">CHK195-4489</strain>
    </source>
</reference>
<sequence length="221" mass="25659">MKKEGSKKYLQGRLLLLLCTFLTGVAVIITDLLIGVSGAETVLLKITGVVILSCLSFYIPDLTHAIGKSGRIYHKRRELRFLKKLFLMSGSVKPVDYMQVVNAMYERSYYYRQDLERIMDVLRKSSIDKEDFFSELLEESADLDSKLFYEKLSIGFLYDFDLAVRNIEADFVQEKRAYARFIKKRVNFIHIIGITGLFVAMAVLLIYMLQPWLKSMNLQFF</sequence>
<protein>
    <submittedName>
        <fullName evidence="2">Uncharacterized protein</fullName>
    </submittedName>
</protein>